<dbReference type="AlphaFoldDB" id="X0HN85"/>
<evidence type="ECO:0000313" key="1">
    <source>
        <dbReference type="EMBL" id="EXL77892.1"/>
    </source>
</evidence>
<proteinExistence type="predicted"/>
<dbReference type="HOGENOM" id="CLU_2146000_0_0_1"/>
<dbReference type="EMBL" id="JH658842">
    <property type="protein sequence ID" value="EXL77892.1"/>
    <property type="molecule type" value="Genomic_DNA"/>
</dbReference>
<gene>
    <name evidence="1" type="ORF">FOPG_07800</name>
</gene>
<reference evidence="1" key="2">
    <citation type="submission" date="2012-05" db="EMBL/GenBank/DDBJ databases">
        <title>The Genome Annotation of Fusarium oxysporum PHW808.</title>
        <authorList>
            <consortium name="The Broad Institute Genomics Platform"/>
            <person name="Ma L.-J."/>
            <person name="Corby-Kistler H."/>
            <person name="Broz K."/>
            <person name="Gale L.R."/>
            <person name="Jonkers W."/>
            <person name="O'Donnell K."/>
            <person name="Ploetz R."/>
            <person name="Steinberg C."/>
            <person name="Schwartz D.C."/>
            <person name="VanEtten H."/>
            <person name="Zhou S."/>
            <person name="Young S.K."/>
            <person name="Zeng Q."/>
            <person name="Gargeya S."/>
            <person name="Fitzgerald M."/>
            <person name="Abouelleil A."/>
            <person name="Alvarado L."/>
            <person name="Chapman S.B."/>
            <person name="Gainer-Dewar J."/>
            <person name="Goldberg J."/>
            <person name="Griggs A."/>
            <person name="Gujja S."/>
            <person name="Hansen M."/>
            <person name="Howarth C."/>
            <person name="Imamovic A."/>
            <person name="Ireland A."/>
            <person name="Larimer J."/>
            <person name="McCowan C."/>
            <person name="Murphy C."/>
            <person name="Pearson M."/>
            <person name="Poon T.W."/>
            <person name="Priest M."/>
            <person name="Roberts A."/>
            <person name="Saif S."/>
            <person name="Shea T."/>
            <person name="Sykes S."/>
            <person name="Wortman J."/>
            <person name="Nusbaum C."/>
            <person name="Birren B."/>
        </authorList>
    </citation>
    <scope>NUCLEOTIDE SEQUENCE</scope>
    <source>
        <strain evidence="1">54008</strain>
    </source>
</reference>
<dbReference type="Proteomes" id="UP000030676">
    <property type="component" value="Unassembled WGS sequence"/>
</dbReference>
<reference evidence="1" key="1">
    <citation type="submission" date="2011-11" db="EMBL/GenBank/DDBJ databases">
        <title>The Genome Sequence of Fusarium oxysporum PHW808.</title>
        <authorList>
            <consortium name="The Broad Institute Genome Sequencing Platform"/>
            <person name="Ma L.-J."/>
            <person name="Gale L.R."/>
            <person name="Schwartz D.C."/>
            <person name="Zhou S."/>
            <person name="Corby-Kistler H."/>
            <person name="Young S.K."/>
            <person name="Zeng Q."/>
            <person name="Gargeya S."/>
            <person name="Fitzgerald M."/>
            <person name="Haas B."/>
            <person name="Abouelleil A."/>
            <person name="Alvarado L."/>
            <person name="Arachchi H.M."/>
            <person name="Berlin A."/>
            <person name="Brown A."/>
            <person name="Chapman S.B."/>
            <person name="Chen Z."/>
            <person name="Dunbar C."/>
            <person name="Freedman E."/>
            <person name="Gearin G."/>
            <person name="Goldberg J."/>
            <person name="Griggs A."/>
            <person name="Gujja S."/>
            <person name="Heiman D."/>
            <person name="Howarth C."/>
            <person name="Larson L."/>
            <person name="Lui A."/>
            <person name="MacDonald P.J.P."/>
            <person name="Montmayeur A."/>
            <person name="Murphy C."/>
            <person name="Neiman D."/>
            <person name="Pearson M."/>
            <person name="Priest M."/>
            <person name="Roberts A."/>
            <person name="Saif S."/>
            <person name="Shea T."/>
            <person name="Shenoy N."/>
            <person name="Sisk P."/>
            <person name="Stolte C."/>
            <person name="Sykes S."/>
            <person name="Wortman J."/>
            <person name="Nusbaum C."/>
            <person name="Birren B."/>
        </authorList>
    </citation>
    <scope>NUCLEOTIDE SEQUENCE [LARGE SCALE GENOMIC DNA]</scope>
    <source>
        <strain evidence="1">54008</strain>
    </source>
</reference>
<organism evidence="1">
    <name type="scientific">Fusarium oxysporum f. sp. conglutinans race 2 54008</name>
    <dbReference type="NCBI Taxonomy" id="1089457"/>
    <lineage>
        <taxon>Eukaryota</taxon>
        <taxon>Fungi</taxon>
        <taxon>Dikarya</taxon>
        <taxon>Ascomycota</taxon>
        <taxon>Pezizomycotina</taxon>
        <taxon>Sordariomycetes</taxon>
        <taxon>Hypocreomycetidae</taxon>
        <taxon>Hypocreales</taxon>
        <taxon>Nectriaceae</taxon>
        <taxon>Fusarium</taxon>
        <taxon>Fusarium oxysporum species complex</taxon>
    </lineage>
</organism>
<protein>
    <submittedName>
        <fullName evidence="1">Uncharacterized protein</fullName>
    </submittedName>
</protein>
<accession>X0HN85</accession>
<sequence length="112" mass="12951">MEDISPWEDLGFDHLEALGCLCLPLRKDRNRTKRLPNSKLTLYKYKELLNPLHSPLGQCITAAMSSDSRMLTLERGTWPSHLRSHTMSWVPTALRIRHLSISRRKSVVLDNK</sequence>
<name>X0HN85_FUSOX</name>